<dbReference type="GO" id="GO:0031122">
    <property type="term" value="P:cytoplasmic microtubule organization"/>
    <property type="evidence" value="ECO:0007669"/>
    <property type="project" value="TreeGrafter"/>
</dbReference>
<keyword evidence="1" id="KW-0862">Zinc</keyword>
<feature type="compositionally biased region" description="Polar residues" evidence="2">
    <location>
        <begin position="240"/>
        <end position="259"/>
    </location>
</feature>
<protein>
    <recommendedName>
        <fullName evidence="7">CAP-Gly domain-containing protein</fullName>
    </recommendedName>
</protein>
<sequence>MSLQTPRQRLQRSSYNTGSAEKSPAGLGLSASAAVNRKASLQALTGGQPRTPGSRAASAMAGGADELDVGDSVNVPGDMYGTVKFIGSVRGKNGTFVGVELDRAFAAKGKNDGDVDGTYYFTTSIPGSGIFLPVHRAEKRSSPTTNASDSFPPTPNTPSHSTLNGNRARGNGRTPPIPPATSKFSQSVGPGARPSSPQFKPRRPSLPRPESPLRKQAPNLAPTPAKNLSQSVRGGRPNFGASTTTPNKPNFRATTTTSRPAAGATPRPYSRTGSRLGQRGRAGDDEDSTPVGAPTAARGSRTTSQSSVPSFSQPLRSPSRLGSAGGQDQEIQRLQKELNERDRRLEEQAETLAEMETSVRELTALMPGDGLTPGGTKRGGELGDDDEQTTSQLRQLLREKNEKIALMTSEFDSHRADFRSTLDSLEMASTETERVYEEQKRDLLSQVSELQQQNEQLQQEALEMGGSREDFEGVASQLKQLEELVAELEEGLEESRRGEAEARGEVEFLRGEVERGRSELAREREKGASLTKVGSAGSGNGSAKELEGKDDEIRGLKAIIHNLSSNHSDAAASTNGANGYAADEEELKRLQDALEQSQLDKESLEEELEQLRRESALTNGARQDVRHQRNESERTATAQGEGMSARQRSGIVKANQAFAERAQEGSLTEEDDADDNAGGFGQRGDDAESEATEGVYCEMCQSREHDTVECETFAASSSPINPTKPTSSASPPPPPPLNTSTTGKENTSTAGIEGGKDGKPAEEDKWCALCEKDGHLAFDCPEEQY</sequence>
<dbReference type="InterPro" id="IPR036875">
    <property type="entry name" value="Znf_CCHC_sf"/>
</dbReference>
<evidence type="ECO:0008006" key="7">
    <source>
        <dbReference type="Google" id="ProtNLM"/>
    </source>
</evidence>
<reference evidence="5 6" key="1">
    <citation type="journal article" date="2018" name="BMC Genomics">
        <title>Genomic evidence for intraspecific hybridization in a clonal and extremely halotolerant yeast.</title>
        <authorList>
            <person name="Gostincar C."/>
            <person name="Stajich J.E."/>
            <person name="Zupancic J."/>
            <person name="Zalar P."/>
            <person name="Gunde-Cimerman N."/>
        </authorList>
    </citation>
    <scope>NUCLEOTIDE SEQUENCE [LARGE SCALE GENOMIC DNA]</scope>
    <source>
        <strain evidence="5 6">EXF-151</strain>
    </source>
</reference>
<dbReference type="OrthoDB" id="2130750at2759"/>
<dbReference type="SUPFAM" id="SSF74924">
    <property type="entry name" value="Cap-Gly domain"/>
    <property type="match status" value="1"/>
</dbReference>
<feature type="compositionally biased region" description="Basic and acidic residues" evidence="2">
    <location>
        <begin position="623"/>
        <end position="634"/>
    </location>
</feature>
<evidence type="ECO:0000259" key="4">
    <source>
        <dbReference type="PROSITE" id="PS50245"/>
    </source>
</evidence>
<keyword evidence="1" id="KW-0863">Zinc-finger</keyword>
<keyword evidence="1" id="KW-0479">Metal-binding</keyword>
<gene>
    <name evidence="5" type="ORF">D0865_01699</name>
</gene>
<dbReference type="PROSITE" id="PS50158">
    <property type="entry name" value="ZF_CCHC"/>
    <property type="match status" value="1"/>
</dbReference>
<feature type="compositionally biased region" description="Basic and acidic residues" evidence="2">
    <location>
        <begin position="330"/>
        <end position="347"/>
    </location>
</feature>
<evidence type="ECO:0000313" key="5">
    <source>
        <dbReference type="EMBL" id="RMY60124.1"/>
    </source>
</evidence>
<feature type="compositionally biased region" description="Polar residues" evidence="2">
    <location>
        <begin position="1"/>
        <end position="20"/>
    </location>
</feature>
<feature type="region of interest" description="Disordered" evidence="2">
    <location>
        <begin position="138"/>
        <end position="391"/>
    </location>
</feature>
<dbReference type="InterPro" id="IPR001878">
    <property type="entry name" value="Znf_CCHC"/>
</dbReference>
<comment type="caution">
    <text evidence="5">The sequence shown here is derived from an EMBL/GenBank/DDBJ whole genome shotgun (WGS) entry which is preliminary data.</text>
</comment>
<feature type="compositionally biased region" description="Polar residues" evidence="2">
    <location>
        <begin position="300"/>
        <end position="316"/>
    </location>
</feature>
<evidence type="ECO:0000256" key="1">
    <source>
        <dbReference type="PROSITE-ProRule" id="PRU00047"/>
    </source>
</evidence>
<feature type="domain" description="CAP-Gly" evidence="4">
    <location>
        <begin position="87"/>
        <end position="133"/>
    </location>
</feature>
<dbReference type="SUPFAM" id="SSF57756">
    <property type="entry name" value="Retrovirus zinc finger-like domains"/>
    <property type="match status" value="1"/>
</dbReference>
<evidence type="ECO:0000259" key="3">
    <source>
        <dbReference type="PROSITE" id="PS50158"/>
    </source>
</evidence>
<proteinExistence type="predicted"/>
<dbReference type="Gene3D" id="4.10.60.10">
    <property type="entry name" value="Zinc finger, CCHC-type"/>
    <property type="match status" value="1"/>
</dbReference>
<dbReference type="GO" id="GO:0005634">
    <property type="term" value="C:nucleus"/>
    <property type="evidence" value="ECO:0007669"/>
    <property type="project" value="TreeGrafter"/>
</dbReference>
<feature type="compositionally biased region" description="Low complexity" evidence="2">
    <location>
        <begin position="53"/>
        <end position="64"/>
    </location>
</feature>
<dbReference type="InterPro" id="IPR036859">
    <property type="entry name" value="CAP-Gly_dom_sf"/>
</dbReference>
<feature type="region of interest" description="Disordered" evidence="2">
    <location>
        <begin position="710"/>
        <end position="761"/>
    </location>
</feature>
<dbReference type="GO" id="GO:0035371">
    <property type="term" value="C:microtubule plus-end"/>
    <property type="evidence" value="ECO:0007669"/>
    <property type="project" value="TreeGrafter"/>
</dbReference>
<feature type="region of interest" description="Disordered" evidence="2">
    <location>
        <begin position="43"/>
        <end position="68"/>
    </location>
</feature>
<feature type="domain" description="CCHC-type" evidence="3">
    <location>
        <begin position="767"/>
        <end position="782"/>
    </location>
</feature>
<dbReference type="GO" id="GO:0051010">
    <property type="term" value="F:microtubule plus-end binding"/>
    <property type="evidence" value="ECO:0007669"/>
    <property type="project" value="TreeGrafter"/>
</dbReference>
<dbReference type="SMART" id="SM01052">
    <property type="entry name" value="CAP_GLY"/>
    <property type="match status" value="1"/>
</dbReference>
<dbReference type="AlphaFoldDB" id="A0A3M7D758"/>
<dbReference type="InterPro" id="IPR000938">
    <property type="entry name" value="CAP-Gly_domain"/>
</dbReference>
<feature type="compositionally biased region" description="Polar residues" evidence="2">
    <location>
        <begin position="142"/>
        <end position="165"/>
    </location>
</feature>
<feature type="region of interest" description="Disordered" evidence="2">
    <location>
        <begin position="564"/>
        <end position="692"/>
    </location>
</feature>
<organism evidence="5 6">
    <name type="scientific">Hortaea werneckii</name>
    <name type="common">Black yeast</name>
    <name type="synonym">Cladosporium werneckii</name>
    <dbReference type="NCBI Taxonomy" id="91943"/>
    <lineage>
        <taxon>Eukaryota</taxon>
        <taxon>Fungi</taxon>
        <taxon>Dikarya</taxon>
        <taxon>Ascomycota</taxon>
        <taxon>Pezizomycotina</taxon>
        <taxon>Dothideomycetes</taxon>
        <taxon>Dothideomycetidae</taxon>
        <taxon>Mycosphaerellales</taxon>
        <taxon>Teratosphaeriaceae</taxon>
        <taxon>Hortaea</taxon>
    </lineage>
</organism>
<name>A0A3M7D758_HORWE</name>
<dbReference type="PROSITE" id="PS50245">
    <property type="entry name" value="CAP_GLY_2"/>
    <property type="match status" value="1"/>
</dbReference>
<feature type="compositionally biased region" description="Basic and acidic residues" evidence="2">
    <location>
        <begin position="586"/>
        <end position="602"/>
    </location>
</feature>
<dbReference type="Gene3D" id="2.30.30.190">
    <property type="entry name" value="CAP Gly-rich-like domain"/>
    <property type="match status" value="1"/>
</dbReference>
<dbReference type="GO" id="GO:0005938">
    <property type="term" value="C:cell cortex"/>
    <property type="evidence" value="ECO:0007669"/>
    <property type="project" value="TreeGrafter"/>
</dbReference>
<dbReference type="PANTHER" id="PTHR18916">
    <property type="entry name" value="DYNACTIN 1-RELATED MICROTUBULE-BINDING"/>
    <property type="match status" value="1"/>
</dbReference>
<evidence type="ECO:0000313" key="6">
    <source>
        <dbReference type="Proteomes" id="UP000270230"/>
    </source>
</evidence>
<accession>A0A3M7D758</accession>
<feature type="region of interest" description="Disordered" evidence="2">
    <location>
        <begin position="490"/>
        <end position="550"/>
    </location>
</feature>
<dbReference type="Pfam" id="PF01302">
    <property type="entry name" value="CAP_GLY"/>
    <property type="match status" value="1"/>
</dbReference>
<dbReference type="PANTHER" id="PTHR18916:SF82">
    <property type="entry name" value="CAP-GLY DOMAIN-CONTAINING PROTEIN"/>
    <property type="match status" value="1"/>
</dbReference>
<dbReference type="Proteomes" id="UP000270230">
    <property type="component" value="Unassembled WGS sequence"/>
</dbReference>
<dbReference type="GO" id="GO:0008270">
    <property type="term" value="F:zinc ion binding"/>
    <property type="evidence" value="ECO:0007669"/>
    <property type="project" value="UniProtKB-KW"/>
</dbReference>
<evidence type="ECO:0000256" key="2">
    <source>
        <dbReference type="SAM" id="MobiDB-lite"/>
    </source>
</evidence>
<dbReference type="VEuPathDB" id="FungiDB:BTJ68_07519"/>
<dbReference type="EMBL" id="QWIN01000074">
    <property type="protein sequence ID" value="RMY60124.1"/>
    <property type="molecule type" value="Genomic_DNA"/>
</dbReference>
<feature type="region of interest" description="Disordered" evidence="2">
    <location>
        <begin position="1"/>
        <end position="29"/>
    </location>
</feature>
<dbReference type="GO" id="GO:0003676">
    <property type="term" value="F:nucleic acid binding"/>
    <property type="evidence" value="ECO:0007669"/>
    <property type="project" value="InterPro"/>
</dbReference>
<feature type="compositionally biased region" description="Polar residues" evidence="2">
    <location>
        <begin position="564"/>
        <end position="577"/>
    </location>
</feature>
<feature type="compositionally biased region" description="Basic and acidic residues" evidence="2">
    <location>
        <begin position="493"/>
        <end position="527"/>
    </location>
</feature>